<evidence type="ECO:0000256" key="1">
    <source>
        <dbReference type="SAM" id="MobiDB-lite"/>
    </source>
</evidence>
<name>A0A6S9T4K2_EMIHU</name>
<reference evidence="3" key="1">
    <citation type="submission" date="2021-01" db="EMBL/GenBank/DDBJ databases">
        <authorList>
            <person name="Corre E."/>
            <person name="Pelletier E."/>
            <person name="Niang G."/>
            <person name="Scheremetjew M."/>
            <person name="Finn R."/>
            <person name="Kale V."/>
            <person name="Holt S."/>
            <person name="Cochrane G."/>
            <person name="Meng A."/>
            <person name="Brown T."/>
            <person name="Cohen L."/>
        </authorList>
    </citation>
    <scope>NUCLEOTIDE SEQUENCE</scope>
    <source>
        <strain evidence="3">379</strain>
    </source>
</reference>
<protein>
    <recommendedName>
        <fullName evidence="2">Nuclear factor related to kappa-B-binding protein second winged helix domain-containing protein</fullName>
    </recommendedName>
</protein>
<organism evidence="3">
    <name type="scientific">Emiliania huxleyi</name>
    <name type="common">Coccolithophore</name>
    <name type="synonym">Pontosphaera huxleyi</name>
    <dbReference type="NCBI Taxonomy" id="2903"/>
    <lineage>
        <taxon>Eukaryota</taxon>
        <taxon>Haptista</taxon>
        <taxon>Haptophyta</taxon>
        <taxon>Prymnesiophyceae</taxon>
        <taxon>Isochrysidales</taxon>
        <taxon>Noelaerhabdaceae</taxon>
        <taxon>Emiliania</taxon>
    </lineage>
</organism>
<feature type="domain" description="Nuclear factor related to kappa-B-binding protein second winged helix" evidence="2">
    <location>
        <begin position="98"/>
        <end position="233"/>
    </location>
</feature>
<dbReference type="EMBL" id="HBIR01022711">
    <property type="protein sequence ID" value="CAE0549303.1"/>
    <property type="molecule type" value="Transcribed_RNA"/>
</dbReference>
<dbReference type="GO" id="GO:0031011">
    <property type="term" value="C:Ino80 complex"/>
    <property type="evidence" value="ECO:0007669"/>
    <property type="project" value="InterPro"/>
</dbReference>
<feature type="compositionally biased region" description="Basic and acidic residues" evidence="1">
    <location>
        <begin position="1"/>
        <end position="10"/>
    </location>
</feature>
<evidence type="ECO:0000313" key="3">
    <source>
        <dbReference type="EMBL" id="CAE0549303.1"/>
    </source>
</evidence>
<feature type="region of interest" description="Disordered" evidence="1">
    <location>
        <begin position="1"/>
        <end position="26"/>
    </location>
</feature>
<gene>
    <name evidence="3" type="ORF">EHUX00137_LOCUS17374</name>
</gene>
<evidence type="ECO:0000259" key="2">
    <source>
        <dbReference type="Pfam" id="PF25793"/>
    </source>
</evidence>
<proteinExistence type="predicted"/>
<dbReference type="AlphaFoldDB" id="A0A6S9T4K2"/>
<dbReference type="Pfam" id="PF25793">
    <property type="entry name" value="WHD_2nd_NFRKB"/>
    <property type="match status" value="1"/>
</dbReference>
<accession>A0A6S9T4K2</accession>
<dbReference type="InterPro" id="IPR057748">
    <property type="entry name" value="NFRKB_WH_2"/>
</dbReference>
<dbReference type="InterPro" id="IPR024867">
    <property type="entry name" value="NFRKB"/>
</dbReference>
<sequence length="251" mass="27253">MSTSADEHAARTQAGDSAAPPDAAVDFDELTQSYRWRGPTGEHADAELRRLEVLHFERFVSQHGGVVSGSGGARGLHAPIRSQKAALTLPPGSAEQLAFFQREEAMRYSSPNQAWVYTLRDGSQSSVSPIGKKSSAVGKAREHFLLRPERPPSVTLLALVRDAAARLPGGEGSRADVCELLKESQYLIGGVNDAQISQVASGALDRLHQEQDPCVTYESERKVWIYLHADRQASDFHALPLSKKSKVASLL</sequence>
<dbReference type="PANTHER" id="PTHR13052">
    <property type="entry name" value="NFRKB-RELATED"/>
    <property type="match status" value="1"/>
</dbReference>